<gene>
    <name evidence="2" type="ORF">NPIL_576111</name>
</gene>
<dbReference type="Pfam" id="PF20700">
    <property type="entry name" value="Mutator"/>
    <property type="match status" value="1"/>
</dbReference>
<feature type="domain" description="Mutator-like transposase" evidence="1">
    <location>
        <begin position="3"/>
        <end position="61"/>
    </location>
</feature>
<evidence type="ECO:0000313" key="3">
    <source>
        <dbReference type="Proteomes" id="UP000887013"/>
    </source>
</evidence>
<evidence type="ECO:0000259" key="1">
    <source>
        <dbReference type="Pfam" id="PF20700"/>
    </source>
</evidence>
<comment type="caution">
    <text evidence="2">The sequence shown here is derived from an EMBL/GenBank/DDBJ whole genome shotgun (WGS) entry which is preliminary data.</text>
</comment>
<keyword evidence="3" id="KW-1185">Reference proteome</keyword>
<dbReference type="OrthoDB" id="6429968at2759"/>
<sequence length="72" mass="7969">MYLVLQCIYCGQANNAMSSDMTNGFDDINIRLAYGKHCIGKGNSAVKKFCAIMNLPPPSAKCERYTLAYPDK</sequence>
<evidence type="ECO:0000313" key="2">
    <source>
        <dbReference type="EMBL" id="GFT93838.1"/>
    </source>
</evidence>
<feature type="non-terminal residue" evidence="2">
    <location>
        <position position="72"/>
    </location>
</feature>
<dbReference type="EMBL" id="BMAW01121419">
    <property type="protein sequence ID" value="GFT93838.1"/>
    <property type="molecule type" value="Genomic_DNA"/>
</dbReference>
<reference evidence="2" key="1">
    <citation type="submission" date="2020-08" db="EMBL/GenBank/DDBJ databases">
        <title>Multicomponent nature underlies the extraordinary mechanical properties of spider dragline silk.</title>
        <authorList>
            <person name="Kono N."/>
            <person name="Nakamura H."/>
            <person name="Mori M."/>
            <person name="Yoshida Y."/>
            <person name="Ohtoshi R."/>
            <person name="Malay A.D."/>
            <person name="Moran D.A.P."/>
            <person name="Tomita M."/>
            <person name="Numata K."/>
            <person name="Arakawa K."/>
        </authorList>
    </citation>
    <scope>NUCLEOTIDE SEQUENCE</scope>
</reference>
<name>A0A8X6PX60_NEPPI</name>
<dbReference type="Proteomes" id="UP000887013">
    <property type="component" value="Unassembled WGS sequence"/>
</dbReference>
<organism evidence="2 3">
    <name type="scientific">Nephila pilipes</name>
    <name type="common">Giant wood spider</name>
    <name type="synonym">Nephila maculata</name>
    <dbReference type="NCBI Taxonomy" id="299642"/>
    <lineage>
        <taxon>Eukaryota</taxon>
        <taxon>Metazoa</taxon>
        <taxon>Ecdysozoa</taxon>
        <taxon>Arthropoda</taxon>
        <taxon>Chelicerata</taxon>
        <taxon>Arachnida</taxon>
        <taxon>Araneae</taxon>
        <taxon>Araneomorphae</taxon>
        <taxon>Entelegynae</taxon>
        <taxon>Araneoidea</taxon>
        <taxon>Nephilidae</taxon>
        <taxon>Nephila</taxon>
    </lineage>
</organism>
<accession>A0A8X6PX60</accession>
<dbReference type="InterPro" id="IPR049012">
    <property type="entry name" value="Mutator_transp_dom"/>
</dbReference>
<proteinExistence type="predicted"/>
<protein>
    <recommendedName>
        <fullName evidence="1">Mutator-like transposase domain-containing protein</fullName>
    </recommendedName>
</protein>
<dbReference type="AlphaFoldDB" id="A0A8X6PX60"/>